<keyword evidence="3" id="KW-0732">Signal</keyword>
<dbReference type="PANTHER" id="PTHR48063:SF112">
    <property type="entry name" value="RECEPTOR LIKE PROTEIN 30-LIKE"/>
    <property type="match status" value="1"/>
</dbReference>
<keyword evidence="5 7" id="KW-0472">Membrane</keyword>
<evidence type="ECO:0000313" key="8">
    <source>
        <dbReference type="Proteomes" id="UP001652660"/>
    </source>
</evidence>
<evidence type="ECO:0000256" key="5">
    <source>
        <dbReference type="ARBA" id="ARBA00023136"/>
    </source>
</evidence>
<protein>
    <submittedName>
        <fullName evidence="9">Receptor-like protein EIX2</fullName>
    </submittedName>
</protein>
<dbReference type="SUPFAM" id="SSF52058">
    <property type="entry name" value="L domain-like"/>
    <property type="match status" value="1"/>
</dbReference>
<evidence type="ECO:0000256" key="6">
    <source>
        <dbReference type="ARBA" id="ARBA00023180"/>
    </source>
</evidence>
<evidence type="ECO:0000256" key="4">
    <source>
        <dbReference type="ARBA" id="ARBA00022989"/>
    </source>
</evidence>
<evidence type="ECO:0000256" key="1">
    <source>
        <dbReference type="ARBA" id="ARBA00004479"/>
    </source>
</evidence>
<dbReference type="InterPro" id="IPR046956">
    <property type="entry name" value="RLP23-like"/>
</dbReference>
<feature type="transmembrane region" description="Helical" evidence="7">
    <location>
        <begin position="130"/>
        <end position="152"/>
    </location>
</feature>
<keyword evidence="4 7" id="KW-1133">Transmembrane helix</keyword>
<dbReference type="Gene3D" id="3.80.10.10">
    <property type="entry name" value="Ribonuclease Inhibitor"/>
    <property type="match status" value="1"/>
</dbReference>
<evidence type="ECO:0000256" key="7">
    <source>
        <dbReference type="SAM" id="Phobius"/>
    </source>
</evidence>
<dbReference type="Pfam" id="PF00560">
    <property type="entry name" value="LRR_1"/>
    <property type="match status" value="1"/>
</dbReference>
<dbReference type="InterPro" id="IPR032675">
    <property type="entry name" value="LRR_dom_sf"/>
</dbReference>
<accession>A0ABM4W8C5</accession>
<evidence type="ECO:0000256" key="2">
    <source>
        <dbReference type="ARBA" id="ARBA00022692"/>
    </source>
</evidence>
<gene>
    <name evidence="9" type="primary">LOC140021168</name>
</gene>
<evidence type="ECO:0000313" key="9">
    <source>
        <dbReference type="RefSeq" id="XP_071928041.1"/>
    </source>
</evidence>
<organism evidence="8 9">
    <name type="scientific">Coffea arabica</name>
    <name type="common">Arabian coffee</name>
    <dbReference type="NCBI Taxonomy" id="13443"/>
    <lineage>
        <taxon>Eukaryota</taxon>
        <taxon>Viridiplantae</taxon>
        <taxon>Streptophyta</taxon>
        <taxon>Embryophyta</taxon>
        <taxon>Tracheophyta</taxon>
        <taxon>Spermatophyta</taxon>
        <taxon>Magnoliopsida</taxon>
        <taxon>eudicotyledons</taxon>
        <taxon>Gunneridae</taxon>
        <taxon>Pentapetalae</taxon>
        <taxon>asterids</taxon>
        <taxon>lamiids</taxon>
        <taxon>Gentianales</taxon>
        <taxon>Rubiaceae</taxon>
        <taxon>Ixoroideae</taxon>
        <taxon>Gardenieae complex</taxon>
        <taxon>Bertiereae - Coffeeae clade</taxon>
        <taxon>Coffeeae</taxon>
        <taxon>Coffea</taxon>
    </lineage>
</organism>
<dbReference type="GeneID" id="140021168"/>
<dbReference type="PANTHER" id="PTHR48063">
    <property type="entry name" value="LRR RECEPTOR-LIKE KINASE"/>
    <property type="match status" value="1"/>
</dbReference>
<reference evidence="9" key="1">
    <citation type="submission" date="2025-08" db="UniProtKB">
        <authorList>
            <consortium name="RefSeq"/>
        </authorList>
    </citation>
    <scope>IDENTIFICATION</scope>
    <source>
        <tissue evidence="9">Leaves</tissue>
    </source>
</reference>
<evidence type="ECO:0000256" key="3">
    <source>
        <dbReference type="ARBA" id="ARBA00022729"/>
    </source>
</evidence>
<sequence length="171" mass="19274">MEVWAFIHEKAFKTLREEEVEYYSWDLLLVKSISLSANNLVGEILDEIMELVQLQVLNLSQNHLTGRIPKKIGPIPSGNQLQTLTDPSIYEGNSGLCGKPLPNNCWEHKLPTKNGPIDEDEGHSESDWSWFYAGIGPGFAVGLLGVLGILLFKKSWRHAYFKFIESACDKI</sequence>
<keyword evidence="2 7" id="KW-0812">Transmembrane</keyword>
<name>A0ABM4W8C5_COFAR</name>
<keyword evidence="8" id="KW-1185">Reference proteome</keyword>
<comment type="subcellular location">
    <subcellularLocation>
        <location evidence="1">Membrane</location>
        <topology evidence="1">Single-pass type I membrane protein</topology>
    </subcellularLocation>
</comment>
<dbReference type="RefSeq" id="XP_071928041.1">
    <property type="nucleotide sequence ID" value="XM_072071940.1"/>
</dbReference>
<dbReference type="Proteomes" id="UP001652660">
    <property type="component" value="Chromosome 11e"/>
</dbReference>
<dbReference type="InterPro" id="IPR001611">
    <property type="entry name" value="Leu-rich_rpt"/>
</dbReference>
<keyword evidence="6" id="KW-0325">Glycoprotein</keyword>
<proteinExistence type="predicted"/>